<gene>
    <name evidence="1" type="ORF">J0X19_20845</name>
</gene>
<evidence type="ECO:0008006" key="3">
    <source>
        <dbReference type="Google" id="ProtNLM"/>
    </source>
</evidence>
<comment type="caution">
    <text evidence="1">The sequence shown here is derived from an EMBL/GenBank/DDBJ whole genome shotgun (WGS) entry which is preliminary data.</text>
</comment>
<keyword evidence="2" id="KW-1185">Reference proteome</keyword>
<protein>
    <recommendedName>
        <fullName evidence="3">Resolvase/invertase-type recombinase catalytic domain-containing protein</fullName>
    </recommendedName>
</protein>
<reference evidence="1" key="1">
    <citation type="submission" date="2021-03" db="EMBL/GenBank/DDBJ databases">
        <authorList>
            <person name="Kim M.K."/>
        </authorList>
    </citation>
    <scope>NUCLEOTIDE SEQUENCE</scope>
    <source>
        <strain evidence="1">BT186</strain>
    </source>
</reference>
<accession>A0A939F0C0</accession>
<dbReference type="AlphaFoldDB" id="A0A939F0C0"/>
<dbReference type="EMBL" id="JAFLQZ010000019">
    <property type="protein sequence ID" value="MBO0360422.1"/>
    <property type="molecule type" value="Genomic_DNA"/>
</dbReference>
<organism evidence="1 2">
    <name type="scientific">Hymenobacter telluris</name>
    <dbReference type="NCBI Taxonomy" id="2816474"/>
    <lineage>
        <taxon>Bacteria</taxon>
        <taxon>Pseudomonadati</taxon>
        <taxon>Bacteroidota</taxon>
        <taxon>Cytophagia</taxon>
        <taxon>Cytophagales</taxon>
        <taxon>Hymenobacteraceae</taxon>
        <taxon>Hymenobacter</taxon>
    </lineage>
</organism>
<evidence type="ECO:0000313" key="2">
    <source>
        <dbReference type="Proteomes" id="UP000664144"/>
    </source>
</evidence>
<name>A0A939F0C0_9BACT</name>
<proteinExistence type="predicted"/>
<sequence length="31" mass="3482">MLTERLATLRAGDTVTLARLNRLGRNSTHIM</sequence>
<dbReference type="Proteomes" id="UP000664144">
    <property type="component" value="Unassembled WGS sequence"/>
</dbReference>
<evidence type="ECO:0000313" key="1">
    <source>
        <dbReference type="EMBL" id="MBO0360422.1"/>
    </source>
</evidence>